<dbReference type="Proteomes" id="UP000272706">
    <property type="component" value="Unassembled WGS sequence"/>
</dbReference>
<dbReference type="EMBL" id="QZWZ01000001">
    <property type="protein sequence ID" value="RJT42359.1"/>
    <property type="molecule type" value="Genomic_DNA"/>
</dbReference>
<dbReference type="RefSeq" id="WP_120011710.1">
    <property type="nucleotide sequence ID" value="NZ_QZWZ01000001.1"/>
</dbReference>
<evidence type="ECO:0000259" key="1">
    <source>
        <dbReference type="Pfam" id="PF07475"/>
    </source>
</evidence>
<gene>
    <name evidence="2" type="ORF">D3227_00305</name>
</gene>
<reference evidence="2 3" key="1">
    <citation type="submission" date="2018-09" db="EMBL/GenBank/DDBJ databases">
        <title>Mesorhizobium carmichaelinearum sp. nov. isolated from Carmichaelinea spp. root nodules in New Zealand.</title>
        <authorList>
            <person name="De Meyer S.E."/>
        </authorList>
    </citation>
    <scope>NUCLEOTIDE SEQUENCE [LARGE SCALE GENOMIC DNA]</scope>
    <source>
        <strain evidence="2 3">ICMP19557</strain>
    </source>
</reference>
<keyword evidence="2" id="KW-0418">Kinase</keyword>
<dbReference type="InterPro" id="IPR011104">
    <property type="entry name" value="Hpr_kin/Pase_C"/>
</dbReference>
<evidence type="ECO:0000313" key="2">
    <source>
        <dbReference type="EMBL" id="RJT42359.1"/>
    </source>
</evidence>
<accession>A0A3A5L3L2</accession>
<organism evidence="2 3">
    <name type="scientific">Mesorhizobium waimense</name>
    <dbReference type="NCBI Taxonomy" id="1300307"/>
    <lineage>
        <taxon>Bacteria</taxon>
        <taxon>Pseudomonadati</taxon>
        <taxon>Pseudomonadota</taxon>
        <taxon>Alphaproteobacteria</taxon>
        <taxon>Hyphomicrobiales</taxon>
        <taxon>Phyllobacteriaceae</taxon>
        <taxon>Mesorhizobium</taxon>
    </lineage>
</organism>
<name>A0A3A5L3L2_9HYPH</name>
<keyword evidence="3" id="KW-1185">Reference proteome</keyword>
<keyword evidence="2" id="KW-0808">Transferase</keyword>
<sequence length="153" mass="16126">MPDAATKPENIHGTAILIGERGVLITGPSGAGKTTLALILLDHCRTRGLFSRMIGDDRLLASSHAGRLVCRVPATIAGLAEVPGLIPRPLPFEAGGVIDLHVRLVPKAEMARFQEEISEPVAGCPVQRIDLAERNAATALPAVMARLSIAPFL</sequence>
<dbReference type="GO" id="GO:0000155">
    <property type="term" value="F:phosphorelay sensor kinase activity"/>
    <property type="evidence" value="ECO:0007669"/>
    <property type="project" value="InterPro"/>
</dbReference>
<dbReference type="AlphaFoldDB" id="A0A3A5L3L2"/>
<dbReference type="GO" id="GO:0005524">
    <property type="term" value="F:ATP binding"/>
    <property type="evidence" value="ECO:0007669"/>
    <property type="project" value="InterPro"/>
</dbReference>
<evidence type="ECO:0000313" key="3">
    <source>
        <dbReference type="Proteomes" id="UP000272706"/>
    </source>
</evidence>
<feature type="domain" description="HPr kinase/phosphorylase C-terminal" evidence="1">
    <location>
        <begin position="7"/>
        <end position="85"/>
    </location>
</feature>
<proteinExistence type="predicted"/>
<protein>
    <submittedName>
        <fullName evidence="2">HPr kinase/phosphorylase</fullName>
    </submittedName>
</protein>
<dbReference type="InterPro" id="IPR027417">
    <property type="entry name" value="P-loop_NTPase"/>
</dbReference>
<comment type="caution">
    <text evidence="2">The sequence shown here is derived from an EMBL/GenBank/DDBJ whole genome shotgun (WGS) entry which is preliminary data.</text>
</comment>
<dbReference type="GO" id="GO:0006109">
    <property type="term" value="P:regulation of carbohydrate metabolic process"/>
    <property type="evidence" value="ECO:0007669"/>
    <property type="project" value="InterPro"/>
</dbReference>
<dbReference type="Pfam" id="PF07475">
    <property type="entry name" value="Hpr_kinase_C"/>
    <property type="match status" value="1"/>
</dbReference>
<dbReference type="Gene3D" id="3.40.50.300">
    <property type="entry name" value="P-loop containing nucleotide triphosphate hydrolases"/>
    <property type="match status" value="1"/>
</dbReference>
<dbReference type="SUPFAM" id="SSF53795">
    <property type="entry name" value="PEP carboxykinase-like"/>
    <property type="match status" value="1"/>
</dbReference>
<dbReference type="OrthoDB" id="8326226at2"/>